<comment type="caution">
    <text evidence="1">The sequence shown here is derived from an EMBL/GenBank/DDBJ whole genome shotgun (WGS) entry which is preliminary data.</text>
</comment>
<evidence type="ECO:0000313" key="2">
    <source>
        <dbReference type="Proteomes" id="UP001500751"/>
    </source>
</evidence>
<keyword evidence="2" id="KW-1185">Reference proteome</keyword>
<dbReference type="SUPFAM" id="SSF46955">
    <property type="entry name" value="Putative DNA-binding domain"/>
    <property type="match status" value="1"/>
</dbReference>
<evidence type="ECO:0000313" key="1">
    <source>
        <dbReference type="EMBL" id="GAA2041440.1"/>
    </source>
</evidence>
<name>A0ABN2US95_9ACTN</name>
<dbReference type="InterPro" id="IPR009061">
    <property type="entry name" value="DNA-bd_dom_put_sf"/>
</dbReference>
<gene>
    <name evidence="1" type="ORF">GCM10009839_49870</name>
</gene>
<sequence>MERPGIIKPEIAELYGVPPGTVNDWVRAADWPEPIGKRGRFVEYDRADVVAAVVGRRFHKVPDTVKALGSQPLTQQEIAELFGLDYGTVRVDASRGRLGEPVVKNGVRMFPADQVAAIIAKRRAYRKTQA</sequence>
<protein>
    <recommendedName>
        <fullName evidence="3">DNA-binding protein</fullName>
    </recommendedName>
</protein>
<proteinExistence type="predicted"/>
<evidence type="ECO:0008006" key="3">
    <source>
        <dbReference type="Google" id="ProtNLM"/>
    </source>
</evidence>
<dbReference type="EMBL" id="BAAAQN010000031">
    <property type="protein sequence ID" value="GAA2041440.1"/>
    <property type="molecule type" value="Genomic_DNA"/>
</dbReference>
<organism evidence="1 2">
    <name type="scientific">Catenulispora yoronensis</name>
    <dbReference type="NCBI Taxonomy" id="450799"/>
    <lineage>
        <taxon>Bacteria</taxon>
        <taxon>Bacillati</taxon>
        <taxon>Actinomycetota</taxon>
        <taxon>Actinomycetes</taxon>
        <taxon>Catenulisporales</taxon>
        <taxon>Catenulisporaceae</taxon>
        <taxon>Catenulispora</taxon>
    </lineage>
</organism>
<dbReference type="Proteomes" id="UP001500751">
    <property type="component" value="Unassembled WGS sequence"/>
</dbReference>
<accession>A0ABN2US95</accession>
<dbReference type="RefSeq" id="WP_344668071.1">
    <property type="nucleotide sequence ID" value="NZ_BAAAQN010000031.1"/>
</dbReference>
<reference evidence="1 2" key="1">
    <citation type="journal article" date="2019" name="Int. J. Syst. Evol. Microbiol.">
        <title>The Global Catalogue of Microorganisms (GCM) 10K type strain sequencing project: providing services to taxonomists for standard genome sequencing and annotation.</title>
        <authorList>
            <consortium name="The Broad Institute Genomics Platform"/>
            <consortium name="The Broad Institute Genome Sequencing Center for Infectious Disease"/>
            <person name="Wu L."/>
            <person name="Ma J."/>
        </authorList>
    </citation>
    <scope>NUCLEOTIDE SEQUENCE [LARGE SCALE GENOMIC DNA]</scope>
    <source>
        <strain evidence="1 2">JCM 16014</strain>
    </source>
</reference>